<proteinExistence type="predicted"/>
<evidence type="ECO:0000313" key="4">
    <source>
        <dbReference type="Proteomes" id="UP000807469"/>
    </source>
</evidence>
<keyword evidence="4" id="KW-1185">Reference proteome</keyword>
<reference evidence="3" key="1">
    <citation type="submission" date="2020-11" db="EMBL/GenBank/DDBJ databases">
        <authorList>
            <consortium name="DOE Joint Genome Institute"/>
            <person name="Ahrendt S."/>
            <person name="Riley R."/>
            <person name="Andreopoulos W."/>
            <person name="Labutti K."/>
            <person name="Pangilinan J."/>
            <person name="Ruiz-Duenas F.J."/>
            <person name="Barrasa J.M."/>
            <person name="Sanchez-Garcia M."/>
            <person name="Camarero S."/>
            <person name="Miyauchi S."/>
            <person name="Serrano A."/>
            <person name="Linde D."/>
            <person name="Babiker R."/>
            <person name="Drula E."/>
            <person name="Ayuso-Fernandez I."/>
            <person name="Pacheco R."/>
            <person name="Padilla G."/>
            <person name="Ferreira P."/>
            <person name="Barriuso J."/>
            <person name="Kellner H."/>
            <person name="Castanera R."/>
            <person name="Alfaro M."/>
            <person name="Ramirez L."/>
            <person name="Pisabarro A.G."/>
            <person name="Kuo A."/>
            <person name="Tritt A."/>
            <person name="Lipzen A."/>
            <person name="He G."/>
            <person name="Yan M."/>
            <person name="Ng V."/>
            <person name="Cullen D."/>
            <person name="Martin F."/>
            <person name="Rosso M.-N."/>
            <person name="Henrissat B."/>
            <person name="Hibbett D."/>
            <person name="Martinez A.T."/>
            <person name="Grigoriev I.V."/>
        </authorList>
    </citation>
    <scope>NUCLEOTIDE SEQUENCE</scope>
    <source>
        <strain evidence="3">CIRM-BRFM 674</strain>
    </source>
</reference>
<keyword evidence="2" id="KW-0812">Transmembrane</keyword>
<dbReference type="EMBL" id="MU155157">
    <property type="protein sequence ID" value="KAF9483100.1"/>
    <property type="molecule type" value="Genomic_DNA"/>
</dbReference>
<sequence>MTAINSQSSEKACLRTHSQISSSSSASSSTSGRCTNTHPSMGEIHVTLTPPLPAYSLPSSFHNAIAISPDQFTQGIDADVVRHNLTHGRGDAVVRCTPESYGYPEYEGSNSSLGLRASRESLPPYGANLPPRYTRFYLPSQPDEPKTLTRTFFKLGFLFPILWLLGAAMLFTPPRSPKSSSMDTRTEQEKVAFLEVFRAAEKKWAKRCLFSFGLFLCVCVAFAAMAYGILKSTQNNGTPG</sequence>
<comment type="caution">
    <text evidence="3">The sequence shown here is derived from an EMBL/GenBank/DDBJ whole genome shotgun (WGS) entry which is preliminary data.</text>
</comment>
<feature type="region of interest" description="Disordered" evidence="1">
    <location>
        <begin position="1"/>
        <end position="42"/>
    </location>
</feature>
<keyword evidence="2" id="KW-1133">Transmembrane helix</keyword>
<name>A0A9P6D4H2_9AGAR</name>
<dbReference type="AlphaFoldDB" id="A0A9P6D4H2"/>
<evidence type="ECO:0000313" key="3">
    <source>
        <dbReference type="EMBL" id="KAF9483100.1"/>
    </source>
</evidence>
<feature type="transmembrane region" description="Helical" evidence="2">
    <location>
        <begin position="208"/>
        <end position="230"/>
    </location>
</feature>
<feature type="compositionally biased region" description="Low complexity" evidence="1">
    <location>
        <begin position="18"/>
        <end position="31"/>
    </location>
</feature>
<gene>
    <name evidence="3" type="ORF">BDN70DRAFT_929436</name>
</gene>
<accession>A0A9P6D4H2</accession>
<dbReference type="Proteomes" id="UP000807469">
    <property type="component" value="Unassembled WGS sequence"/>
</dbReference>
<dbReference type="OrthoDB" id="3358294at2759"/>
<protein>
    <recommendedName>
        <fullName evidence="5">Transmembrane protein</fullName>
    </recommendedName>
</protein>
<feature type="transmembrane region" description="Helical" evidence="2">
    <location>
        <begin position="152"/>
        <end position="172"/>
    </location>
</feature>
<organism evidence="3 4">
    <name type="scientific">Pholiota conissans</name>
    <dbReference type="NCBI Taxonomy" id="109636"/>
    <lineage>
        <taxon>Eukaryota</taxon>
        <taxon>Fungi</taxon>
        <taxon>Dikarya</taxon>
        <taxon>Basidiomycota</taxon>
        <taxon>Agaricomycotina</taxon>
        <taxon>Agaricomycetes</taxon>
        <taxon>Agaricomycetidae</taxon>
        <taxon>Agaricales</taxon>
        <taxon>Agaricineae</taxon>
        <taxon>Strophariaceae</taxon>
        <taxon>Pholiota</taxon>
    </lineage>
</organism>
<feature type="compositionally biased region" description="Polar residues" evidence="1">
    <location>
        <begin position="1"/>
        <end position="10"/>
    </location>
</feature>
<evidence type="ECO:0000256" key="2">
    <source>
        <dbReference type="SAM" id="Phobius"/>
    </source>
</evidence>
<evidence type="ECO:0008006" key="5">
    <source>
        <dbReference type="Google" id="ProtNLM"/>
    </source>
</evidence>
<keyword evidence="2" id="KW-0472">Membrane</keyword>
<evidence type="ECO:0000256" key="1">
    <source>
        <dbReference type="SAM" id="MobiDB-lite"/>
    </source>
</evidence>